<gene>
    <name evidence="1" type="ORF">MLD38_033489</name>
</gene>
<organism evidence="1 2">
    <name type="scientific">Melastoma candidum</name>
    <dbReference type="NCBI Taxonomy" id="119954"/>
    <lineage>
        <taxon>Eukaryota</taxon>
        <taxon>Viridiplantae</taxon>
        <taxon>Streptophyta</taxon>
        <taxon>Embryophyta</taxon>
        <taxon>Tracheophyta</taxon>
        <taxon>Spermatophyta</taxon>
        <taxon>Magnoliopsida</taxon>
        <taxon>eudicotyledons</taxon>
        <taxon>Gunneridae</taxon>
        <taxon>Pentapetalae</taxon>
        <taxon>rosids</taxon>
        <taxon>malvids</taxon>
        <taxon>Myrtales</taxon>
        <taxon>Melastomataceae</taxon>
        <taxon>Melastomatoideae</taxon>
        <taxon>Melastomateae</taxon>
        <taxon>Melastoma</taxon>
    </lineage>
</organism>
<name>A0ACB9M7H7_9MYRT</name>
<evidence type="ECO:0000313" key="2">
    <source>
        <dbReference type="Proteomes" id="UP001057402"/>
    </source>
</evidence>
<reference evidence="2" key="1">
    <citation type="journal article" date="2023" name="Front. Plant Sci.">
        <title>Chromosomal-level genome assembly of Melastoma candidum provides insights into trichome evolution.</title>
        <authorList>
            <person name="Zhong Y."/>
            <person name="Wu W."/>
            <person name="Sun C."/>
            <person name="Zou P."/>
            <person name="Liu Y."/>
            <person name="Dai S."/>
            <person name="Zhou R."/>
        </authorList>
    </citation>
    <scope>NUCLEOTIDE SEQUENCE [LARGE SCALE GENOMIC DNA]</scope>
</reference>
<accession>A0ACB9M7H7</accession>
<proteinExistence type="predicted"/>
<sequence>MDSATSQCLLVCVHCDVADDSLPGLYGPETIPAHGGAAILLGNGDGKRVRVSVSGDGLFRWYQAGHFQSFPKGESTDEDMVMFNANNSRHFQTLDFLLVSETLERRNVKKERRVGGRQLPLRQPSERPSVMTTAWKCNASVLMP</sequence>
<evidence type="ECO:0000313" key="1">
    <source>
        <dbReference type="EMBL" id="KAI4319956.1"/>
    </source>
</evidence>
<protein>
    <submittedName>
        <fullName evidence="1">Uncharacterized protein</fullName>
    </submittedName>
</protein>
<keyword evidence="2" id="KW-1185">Reference proteome</keyword>
<dbReference type="Proteomes" id="UP001057402">
    <property type="component" value="Chromosome 10"/>
</dbReference>
<dbReference type="EMBL" id="CM042889">
    <property type="protein sequence ID" value="KAI4319956.1"/>
    <property type="molecule type" value="Genomic_DNA"/>
</dbReference>
<comment type="caution">
    <text evidence="1">The sequence shown here is derived from an EMBL/GenBank/DDBJ whole genome shotgun (WGS) entry which is preliminary data.</text>
</comment>